<keyword evidence="15" id="KW-1185">Reference proteome</keyword>
<keyword evidence="8" id="KW-0238">DNA-binding</keyword>
<dbReference type="EMBL" id="JABXBU010000015">
    <property type="protein sequence ID" value="KAF8788190.1"/>
    <property type="molecule type" value="Genomic_DNA"/>
</dbReference>
<protein>
    <submittedName>
        <fullName evidence="14">Zinc finger protein 468 like protein</fullName>
    </submittedName>
</protein>
<dbReference type="GO" id="GO:0005634">
    <property type="term" value="C:nucleus"/>
    <property type="evidence" value="ECO:0007669"/>
    <property type="project" value="UniProtKB-SubCell"/>
</dbReference>
<keyword evidence="10" id="KW-0539">Nucleus</keyword>
<comment type="caution">
    <text evidence="14">The sequence shown here is derived from an EMBL/GenBank/DDBJ whole genome shotgun (WGS) entry which is preliminary data.</text>
</comment>
<evidence type="ECO:0000256" key="8">
    <source>
        <dbReference type="ARBA" id="ARBA00023125"/>
    </source>
</evidence>
<keyword evidence="5 11" id="KW-0863">Zinc-finger</keyword>
<feature type="domain" description="C2H2-type" evidence="13">
    <location>
        <begin position="171"/>
        <end position="198"/>
    </location>
</feature>
<reference evidence="14" key="2">
    <citation type="submission" date="2020-06" db="EMBL/GenBank/DDBJ databases">
        <authorList>
            <person name="Sheffer M."/>
        </authorList>
    </citation>
    <scope>NUCLEOTIDE SEQUENCE</scope>
</reference>
<evidence type="ECO:0000313" key="14">
    <source>
        <dbReference type="EMBL" id="KAF8788190.1"/>
    </source>
</evidence>
<gene>
    <name evidence="14" type="ORF">HNY73_009721</name>
</gene>
<keyword evidence="3" id="KW-0479">Metal-binding</keyword>
<organism evidence="14 15">
    <name type="scientific">Argiope bruennichi</name>
    <name type="common">Wasp spider</name>
    <name type="synonym">Aranea bruennichi</name>
    <dbReference type="NCBI Taxonomy" id="94029"/>
    <lineage>
        <taxon>Eukaryota</taxon>
        <taxon>Metazoa</taxon>
        <taxon>Ecdysozoa</taxon>
        <taxon>Arthropoda</taxon>
        <taxon>Chelicerata</taxon>
        <taxon>Arachnida</taxon>
        <taxon>Araneae</taxon>
        <taxon>Araneomorphae</taxon>
        <taxon>Entelegynae</taxon>
        <taxon>Araneoidea</taxon>
        <taxon>Araneidae</taxon>
        <taxon>Argiope</taxon>
    </lineage>
</organism>
<evidence type="ECO:0000256" key="6">
    <source>
        <dbReference type="ARBA" id="ARBA00022833"/>
    </source>
</evidence>
<feature type="domain" description="C2H2-type" evidence="13">
    <location>
        <begin position="227"/>
        <end position="254"/>
    </location>
</feature>
<dbReference type="AlphaFoldDB" id="A0A8T0FFW8"/>
<evidence type="ECO:0000259" key="13">
    <source>
        <dbReference type="PROSITE" id="PS50157"/>
    </source>
</evidence>
<dbReference type="InterPro" id="IPR013087">
    <property type="entry name" value="Znf_C2H2_type"/>
</dbReference>
<reference evidence="14" key="1">
    <citation type="journal article" date="2020" name="bioRxiv">
        <title>Chromosome-level reference genome of the European wasp spider Argiope bruennichi: a resource for studies on range expansion and evolutionary adaptation.</title>
        <authorList>
            <person name="Sheffer M.M."/>
            <person name="Hoppe A."/>
            <person name="Krehenwinkel H."/>
            <person name="Uhl G."/>
            <person name="Kuss A.W."/>
            <person name="Jensen L."/>
            <person name="Jensen C."/>
            <person name="Gillespie R.G."/>
            <person name="Hoff K.J."/>
            <person name="Prost S."/>
        </authorList>
    </citation>
    <scope>NUCLEOTIDE SEQUENCE</scope>
</reference>
<dbReference type="FunFam" id="3.30.160.60:FF:000446">
    <property type="entry name" value="Zinc finger protein"/>
    <property type="match status" value="1"/>
</dbReference>
<dbReference type="SMART" id="SM00355">
    <property type="entry name" value="ZnF_C2H2"/>
    <property type="match status" value="4"/>
</dbReference>
<dbReference type="Proteomes" id="UP000807504">
    <property type="component" value="Unassembled WGS sequence"/>
</dbReference>
<dbReference type="Pfam" id="PF00096">
    <property type="entry name" value="zf-C2H2"/>
    <property type="match status" value="4"/>
</dbReference>
<keyword evidence="9" id="KW-0804">Transcription</keyword>
<dbReference type="FunFam" id="3.30.160.60:FF:000065">
    <property type="entry name" value="B-cell CLL/lymphoma 6, member B"/>
    <property type="match status" value="1"/>
</dbReference>
<evidence type="ECO:0000256" key="5">
    <source>
        <dbReference type="ARBA" id="ARBA00022771"/>
    </source>
</evidence>
<dbReference type="Gene3D" id="3.30.160.60">
    <property type="entry name" value="Classic Zinc Finger"/>
    <property type="match status" value="4"/>
</dbReference>
<name>A0A8T0FFW8_ARGBR</name>
<evidence type="ECO:0000256" key="12">
    <source>
        <dbReference type="SAM" id="MobiDB-lite"/>
    </source>
</evidence>
<dbReference type="FunFam" id="3.30.160.60:FF:002343">
    <property type="entry name" value="Zinc finger protein 33A"/>
    <property type="match status" value="1"/>
</dbReference>
<dbReference type="PANTHER" id="PTHR23235">
    <property type="entry name" value="KRUEPPEL-LIKE TRANSCRIPTION FACTOR"/>
    <property type="match status" value="1"/>
</dbReference>
<evidence type="ECO:0000256" key="4">
    <source>
        <dbReference type="ARBA" id="ARBA00022737"/>
    </source>
</evidence>
<dbReference type="PROSITE" id="PS00028">
    <property type="entry name" value="ZINC_FINGER_C2H2_1"/>
    <property type="match status" value="4"/>
</dbReference>
<evidence type="ECO:0000256" key="11">
    <source>
        <dbReference type="PROSITE-ProRule" id="PRU00042"/>
    </source>
</evidence>
<keyword evidence="4" id="KW-0677">Repeat</keyword>
<dbReference type="PROSITE" id="PS50157">
    <property type="entry name" value="ZINC_FINGER_C2H2_2"/>
    <property type="match status" value="4"/>
</dbReference>
<feature type="domain" description="C2H2-type" evidence="13">
    <location>
        <begin position="255"/>
        <end position="283"/>
    </location>
</feature>
<evidence type="ECO:0000313" key="15">
    <source>
        <dbReference type="Proteomes" id="UP000807504"/>
    </source>
</evidence>
<accession>A0A8T0FFW8</accession>
<dbReference type="GO" id="GO:0000978">
    <property type="term" value="F:RNA polymerase II cis-regulatory region sequence-specific DNA binding"/>
    <property type="evidence" value="ECO:0007669"/>
    <property type="project" value="TreeGrafter"/>
</dbReference>
<dbReference type="GO" id="GO:0008270">
    <property type="term" value="F:zinc ion binding"/>
    <property type="evidence" value="ECO:0007669"/>
    <property type="project" value="UniProtKB-KW"/>
</dbReference>
<sequence>MDQYRCKRYGNIVTRDEDHPRYFHKKFDYRYSPQEPVESDGFSNQIRATTDVESQMRLENSKWQSLKNDKNNFIYSLECVINKTISDCKKISGTANLIANPDLPSGSEEPENGKRQVSEGETIEHISLEVHCQGHNKNKKMATYVKDPIPFKEDDNAVAGPSGMSPHEKKFSCSLCSKEFNYKYNLYRHYRTHIGDKPYKCDVCEKQFSRKSHRDRHFRIHTGETPYECEVCGKKFNLKGNRDTHYRTHTCDRPFVCDVCNKGFIRKDHLIRHNNTKHTAERNAF</sequence>
<keyword evidence="6" id="KW-0862">Zinc</keyword>
<evidence type="ECO:0000256" key="2">
    <source>
        <dbReference type="ARBA" id="ARBA00006991"/>
    </source>
</evidence>
<comment type="similarity">
    <text evidence="2">Belongs to the krueppel C2H2-type zinc-finger protein family.</text>
</comment>
<keyword evidence="7" id="KW-0805">Transcription regulation</keyword>
<comment type="subcellular location">
    <subcellularLocation>
        <location evidence="1">Nucleus</location>
    </subcellularLocation>
</comment>
<feature type="domain" description="C2H2-type" evidence="13">
    <location>
        <begin position="199"/>
        <end position="226"/>
    </location>
</feature>
<evidence type="ECO:0000256" key="3">
    <source>
        <dbReference type="ARBA" id="ARBA00022723"/>
    </source>
</evidence>
<evidence type="ECO:0000256" key="10">
    <source>
        <dbReference type="ARBA" id="ARBA00023242"/>
    </source>
</evidence>
<dbReference type="FunFam" id="3.30.160.60:FF:001156">
    <property type="entry name" value="Zinc finger protein 407"/>
    <property type="match status" value="1"/>
</dbReference>
<dbReference type="InterPro" id="IPR036236">
    <property type="entry name" value="Znf_C2H2_sf"/>
</dbReference>
<feature type="region of interest" description="Disordered" evidence="12">
    <location>
        <begin position="99"/>
        <end position="119"/>
    </location>
</feature>
<proteinExistence type="inferred from homology"/>
<evidence type="ECO:0000256" key="9">
    <source>
        <dbReference type="ARBA" id="ARBA00023163"/>
    </source>
</evidence>
<dbReference type="SUPFAM" id="SSF57667">
    <property type="entry name" value="beta-beta-alpha zinc fingers"/>
    <property type="match status" value="2"/>
</dbReference>
<evidence type="ECO:0000256" key="1">
    <source>
        <dbReference type="ARBA" id="ARBA00004123"/>
    </source>
</evidence>
<dbReference type="GO" id="GO:0000981">
    <property type="term" value="F:DNA-binding transcription factor activity, RNA polymerase II-specific"/>
    <property type="evidence" value="ECO:0007669"/>
    <property type="project" value="TreeGrafter"/>
</dbReference>
<evidence type="ECO:0000256" key="7">
    <source>
        <dbReference type="ARBA" id="ARBA00023015"/>
    </source>
</evidence>